<evidence type="ECO:0000313" key="5">
    <source>
        <dbReference type="EMBL" id="MST62510.1"/>
    </source>
</evidence>
<protein>
    <submittedName>
        <fullName evidence="5">Winged helix-turn-helix transcriptional regulator</fullName>
    </submittedName>
</protein>
<dbReference type="InterPro" id="IPR039422">
    <property type="entry name" value="MarR/SlyA-like"/>
</dbReference>
<dbReference type="InterPro" id="IPR036390">
    <property type="entry name" value="WH_DNA-bd_sf"/>
</dbReference>
<name>A0A6N7X0L8_9FIRM</name>
<dbReference type="GO" id="GO:0003677">
    <property type="term" value="F:DNA binding"/>
    <property type="evidence" value="ECO:0007669"/>
    <property type="project" value="UniProtKB-KW"/>
</dbReference>
<dbReference type="PANTHER" id="PTHR33164">
    <property type="entry name" value="TRANSCRIPTIONAL REGULATOR, MARR FAMILY"/>
    <property type="match status" value="1"/>
</dbReference>
<organism evidence="5 6">
    <name type="scientific">Peptostreptococcus porci</name>
    <dbReference type="NCBI Taxonomy" id="2652282"/>
    <lineage>
        <taxon>Bacteria</taxon>
        <taxon>Bacillati</taxon>
        <taxon>Bacillota</taxon>
        <taxon>Clostridia</taxon>
        <taxon>Peptostreptococcales</taxon>
        <taxon>Peptostreptococcaceae</taxon>
        <taxon>Peptostreptococcus</taxon>
    </lineage>
</organism>
<proteinExistence type="predicted"/>
<keyword evidence="2" id="KW-0238">DNA-binding</keyword>
<comment type="caution">
    <text evidence="5">The sequence shown here is derived from an EMBL/GenBank/DDBJ whole genome shotgun (WGS) entry which is preliminary data.</text>
</comment>
<dbReference type="RefSeq" id="WP_154537903.1">
    <property type="nucleotide sequence ID" value="NZ_JAXFFP010000009.1"/>
</dbReference>
<gene>
    <name evidence="5" type="ORF">FYJ71_05975</name>
</gene>
<dbReference type="SUPFAM" id="SSF46785">
    <property type="entry name" value="Winged helix' DNA-binding domain"/>
    <property type="match status" value="1"/>
</dbReference>
<dbReference type="GO" id="GO:0003700">
    <property type="term" value="F:DNA-binding transcription factor activity"/>
    <property type="evidence" value="ECO:0007669"/>
    <property type="project" value="InterPro"/>
</dbReference>
<dbReference type="InterPro" id="IPR036388">
    <property type="entry name" value="WH-like_DNA-bd_sf"/>
</dbReference>
<feature type="domain" description="HTH marR-type" evidence="4">
    <location>
        <begin position="3"/>
        <end position="135"/>
    </location>
</feature>
<evidence type="ECO:0000256" key="2">
    <source>
        <dbReference type="ARBA" id="ARBA00023125"/>
    </source>
</evidence>
<keyword evidence="3" id="KW-0804">Transcription</keyword>
<dbReference type="InterPro" id="IPR055166">
    <property type="entry name" value="Transc_reg_Sar_Rot_HTH"/>
</dbReference>
<evidence type="ECO:0000256" key="1">
    <source>
        <dbReference type="ARBA" id="ARBA00023015"/>
    </source>
</evidence>
<sequence>MIELKLIIGLNRTVNKINRKTSFLCKQNGLTLSQFAVLEALYHKGDMSVGSVKDSILSTDGTIPVVVGNLVKNGFITKRKDSNDKRSNILSLTEKGRDIIKKVYPMNEKLIVEQLEILEDYEKEELLRLLKKIGS</sequence>
<keyword evidence="1" id="KW-0805">Transcription regulation</keyword>
<dbReference type="Gene3D" id="1.10.10.10">
    <property type="entry name" value="Winged helix-like DNA-binding domain superfamily/Winged helix DNA-binding domain"/>
    <property type="match status" value="1"/>
</dbReference>
<dbReference type="AlphaFoldDB" id="A0A6N7X0L8"/>
<dbReference type="PRINTS" id="PR00598">
    <property type="entry name" value="HTHMARR"/>
</dbReference>
<dbReference type="Proteomes" id="UP000440713">
    <property type="component" value="Unassembled WGS sequence"/>
</dbReference>
<evidence type="ECO:0000256" key="3">
    <source>
        <dbReference type="ARBA" id="ARBA00023163"/>
    </source>
</evidence>
<dbReference type="SMART" id="SM00347">
    <property type="entry name" value="HTH_MARR"/>
    <property type="match status" value="1"/>
</dbReference>
<dbReference type="InterPro" id="IPR000835">
    <property type="entry name" value="HTH_MarR-typ"/>
</dbReference>
<keyword evidence="6" id="KW-1185">Reference proteome</keyword>
<reference evidence="5 6" key="1">
    <citation type="submission" date="2019-08" db="EMBL/GenBank/DDBJ databases">
        <title>In-depth cultivation of the pig gut microbiome towards novel bacterial diversity and tailored functional studies.</title>
        <authorList>
            <person name="Wylensek D."/>
            <person name="Hitch T.C.A."/>
            <person name="Clavel T."/>
        </authorList>
    </citation>
    <scope>NUCLEOTIDE SEQUENCE [LARGE SCALE GENOMIC DNA]</scope>
    <source>
        <strain evidence="5 6">WCA-SAB-591-4A-A</strain>
    </source>
</reference>
<accession>A0A6N7X0L8</accession>
<dbReference type="GO" id="GO:0006950">
    <property type="term" value="P:response to stress"/>
    <property type="evidence" value="ECO:0007669"/>
    <property type="project" value="TreeGrafter"/>
</dbReference>
<dbReference type="Pfam" id="PF22381">
    <property type="entry name" value="Staph_reg_Sar_Rot"/>
    <property type="match status" value="1"/>
</dbReference>
<dbReference type="PROSITE" id="PS50995">
    <property type="entry name" value="HTH_MARR_2"/>
    <property type="match status" value="1"/>
</dbReference>
<dbReference type="PANTHER" id="PTHR33164:SF56">
    <property type="entry name" value="HTH-TYPE TRANSCRIPTIONAL REGULATOR MHQR"/>
    <property type="match status" value="1"/>
</dbReference>
<evidence type="ECO:0000313" key="6">
    <source>
        <dbReference type="Proteomes" id="UP000440713"/>
    </source>
</evidence>
<evidence type="ECO:0000259" key="4">
    <source>
        <dbReference type="PROSITE" id="PS50995"/>
    </source>
</evidence>
<dbReference type="EMBL" id="VUNE01000003">
    <property type="protein sequence ID" value="MST62510.1"/>
    <property type="molecule type" value="Genomic_DNA"/>
</dbReference>